<keyword evidence="2" id="KW-0694">RNA-binding</keyword>
<feature type="binding site" evidence="2">
    <location>
        <position position="163"/>
    </location>
    <ligand>
        <name>ATP</name>
        <dbReference type="ChEBI" id="CHEBI:30616"/>
    </ligand>
</feature>
<sequence>MKIAGIVAEYNPFHTGHAYHVETTCEKCGANHIICVMSGNFTQRGEPAIWDKWTRAREALLHGVSLVLELPFIFATQSAEGFAQGAVSLLNSLDCVDVLSFGTEEAAFPSLLEASHILAEEPPAFKALLKKALMSGASFPVARAKAVSALLPEAEPSIWKKPNNILALEYLKALSRIKSRIVPLPIDRLGSGYSDISLGPLYSSARAIREALKTGSSACRQYLFRDIDAFPPAVFPEALFPFLLFQLRRMTTDDIGRVYGVSEGLEYRIFKEAKNAESYEALVRSVSSKRYPHSRIRRILLYCLFGVTAERMADYEHHPLYARVLGVRRDALGLLSYLAKKSSVPIITKAASFPNNPLFEMDIQATEVYSLLTKKIAPGKRDFTQKLLIV</sequence>
<accession>A0AAU8A9N9</accession>
<dbReference type="PANTHER" id="PTHR37825:SF1">
    <property type="entry name" value="TRNA(MET) CYTIDINE ACETATE LIGASE"/>
    <property type="match status" value="1"/>
</dbReference>
<feature type="binding site" evidence="2">
    <location>
        <begin position="7"/>
        <end position="20"/>
    </location>
    <ligand>
        <name>ATP</name>
        <dbReference type="ChEBI" id="CHEBI:30616"/>
    </ligand>
</feature>
<comment type="function">
    <text evidence="2">Catalyzes the formation of N(4)-acetylcytidine (ac(4)C) at the wobble position of elongator tRNA(Met), using acetate and ATP as substrates. First activates an acetate ion to form acetyladenylate (Ac-AMP) and then transfers the acetyl group to tRNA to form ac(4)C34.</text>
</comment>
<dbReference type="InterPro" id="IPR014729">
    <property type="entry name" value="Rossmann-like_a/b/a_fold"/>
</dbReference>
<keyword evidence="2" id="KW-0820">tRNA-binding</keyword>
<dbReference type="GO" id="GO:0016879">
    <property type="term" value="F:ligase activity, forming carbon-nitrogen bonds"/>
    <property type="evidence" value="ECO:0007669"/>
    <property type="project" value="UniProtKB-UniRule"/>
</dbReference>
<feature type="binding site" evidence="2">
    <location>
        <position position="102"/>
    </location>
    <ligand>
        <name>ATP</name>
        <dbReference type="ChEBI" id="CHEBI:30616"/>
    </ligand>
</feature>
<keyword evidence="2" id="KW-0067">ATP-binding</keyword>
<keyword evidence="2" id="KW-0436">Ligase</keyword>
<dbReference type="GO" id="GO:0006400">
    <property type="term" value="P:tRNA modification"/>
    <property type="evidence" value="ECO:0007669"/>
    <property type="project" value="UniProtKB-UniRule"/>
</dbReference>
<dbReference type="PANTHER" id="PTHR37825">
    <property type="entry name" value="TRNA(MET) CYTIDINE ACETATE LIGASE"/>
    <property type="match status" value="1"/>
</dbReference>
<feature type="binding site" evidence="2">
    <location>
        <position position="188"/>
    </location>
    <ligand>
        <name>ATP</name>
        <dbReference type="ChEBI" id="CHEBI:30616"/>
    </ligand>
</feature>
<gene>
    <name evidence="2" type="primary">tmcAL</name>
    <name evidence="3" type="ORF">PUP29_01400</name>
</gene>
<evidence type="ECO:0000256" key="1">
    <source>
        <dbReference type="ARBA" id="ARBA00022694"/>
    </source>
</evidence>
<proteinExistence type="inferred from homology"/>
<organism evidence="3">
    <name type="scientific">Christensenella massiliensis</name>
    <dbReference type="NCBI Taxonomy" id="1805714"/>
    <lineage>
        <taxon>Bacteria</taxon>
        <taxon>Bacillati</taxon>
        <taxon>Bacillota</taxon>
        <taxon>Clostridia</taxon>
        <taxon>Christensenellales</taxon>
        <taxon>Christensenellaceae</taxon>
        <taxon>Christensenella</taxon>
    </lineage>
</organism>
<dbReference type="AlphaFoldDB" id="A0AAU8A9N9"/>
<reference evidence="3" key="1">
    <citation type="submission" date="2023-02" db="EMBL/GenBank/DDBJ databases">
        <title>Gut commensal Christensenella minuta modulates host metabolism via a new class of secondary bile acids.</title>
        <authorList>
            <person name="Liu C."/>
        </authorList>
    </citation>
    <scope>NUCLEOTIDE SEQUENCE</scope>
    <source>
        <strain evidence="3">CA70</strain>
    </source>
</reference>
<keyword evidence="2" id="KW-0963">Cytoplasm</keyword>
<dbReference type="GO" id="GO:0000049">
    <property type="term" value="F:tRNA binding"/>
    <property type="evidence" value="ECO:0007669"/>
    <property type="project" value="UniProtKB-KW"/>
</dbReference>
<dbReference type="SUPFAM" id="SSF52374">
    <property type="entry name" value="Nucleotidylyl transferase"/>
    <property type="match status" value="1"/>
</dbReference>
<evidence type="ECO:0000256" key="2">
    <source>
        <dbReference type="HAMAP-Rule" id="MF_01539"/>
    </source>
</evidence>
<dbReference type="EMBL" id="CP117826">
    <property type="protein sequence ID" value="XCC62610.1"/>
    <property type="molecule type" value="Genomic_DNA"/>
</dbReference>
<evidence type="ECO:0000313" key="3">
    <source>
        <dbReference type="EMBL" id="XCC62610.1"/>
    </source>
</evidence>
<comment type="similarity">
    <text evidence="2">Belongs to the TmcAL family.</text>
</comment>
<comment type="subcellular location">
    <subcellularLocation>
        <location evidence="2">Cytoplasm</location>
    </subcellularLocation>
</comment>
<comment type="caution">
    <text evidence="2">Lacks conserved residue(s) required for the propagation of feature annotation.</text>
</comment>
<dbReference type="InterPro" id="IPR008513">
    <property type="entry name" value="tRNA(Met)_cyd_acetate_ligase"/>
</dbReference>
<name>A0AAU8A9N9_9FIRM</name>
<dbReference type="GO" id="GO:0005524">
    <property type="term" value="F:ATP binding"/>
    <property type="evidence" value="ECO:0007669"/>
    <property type="project" value="UniProtKB-KW"/>
</dbReference>
<keyword evidence="1 2" id="KW-0819">tRNA processing</keyword>
<protein>
    <recommendedName>
        <fullName evidence="2">tRNA(Met) cytidine acetate ligase</fullName>
        <ecNumber evidence="2">6.3.4.-</ecNumber>
    </recommendedName>
</protein>
<dbReference type="HAMAP" id="MF_01539">
    <property type="entry name" value="TmcAL"/>
    <property type="match status" value="1"/>
</dbReference>
<dbReference type="NCBIfam" id="NF010191">
    <property type="entry name" value="PRK13670.1"/>
    <property type="match status" value="1"/>
</dbReference>
<comment type="catalytic activity">
    <reaction evidence="2">
        <text>cytidine(34) in elongator tRNA(Met) + acetate + ATP = N(4)-acetylcytidine(34) in elongator tRNA(Met) + AMP + diphosphate</text>
        <dbReference type="Rhea" id="RHEA:58144"/>
        <dbReference type="Rhea" id="RHEA-COMP:10693"/>
        <dbReference type="Rhea" id="RHEA-COMP:10694"/>
        <dbReference type="ChEBI" id="CHEBI:30089"/>
        <dbReference type="ChEBI" id="CHEBI:30616"/>
        <dbReference type="ChEBI" id="CHEBI:33019"/>
        <dbReference type="ChEBI" id="CHEBI:74900"/>
        <dbReference type="ChEBI" id="CHEBI:82748"/>
        <dbReference type="ChEBI" id="CHEBI:456215"/>
    </reaction>
</comment>
<dbReference type="Pfam" id="PF05636">
    <property type="entry name" value="HIGH_NTase1"/>
    <property type="match status" value="1"/>
</dbReference>
<keyword evidence="2" id="KW-0547">Nucleotide-binding</keyword>
<dbReference type="RefSeq" id="WP_353423621.1">
    <property type="nucleotide sequence ID" value="NZ_CP117826.1"/>
</dbReference>
<dbReference type="EC" id="6.3.4.-" evidence="2"/>
<dbReference type="Gene3D" id="3.40.50.620">
    <property type="entry name" value="HUPs"/>
    <property type="match status" value="1"/>
</dbReference>
<dbReference type="GO" id="GO:0005737">
    <property type="term" value="C:cytoplasm"/>
    <property type="evidence" value="ECO:0007669"/>
    <property type="project" value="UniProtKB-SubCell"/>
</dbReference>